<sequence length="41" mass="4721">MHLYLLRLDANHTILLWSKNYKCLGTNHGLKVARSLGSREP</sequence>
<evidence type="ECO:0000313" key="1">
    <source>
        <dbReference type="EMBL" id="AAH05705.1"/>
    </source>
</evidence>
<reference evidence="1" key="1">
    <citation type="journal article" date="2004" name="Genome Res.">
        <title>The status, quality, and expansion of the NIH full-length cDNA project: the Mammalian Gene Collection (MGC).</title>
        <authorList>
            <consortium name="The MGC Project Team"/>
            <person name="Gerhard D.S."/>
            <person name="Wagner L."/>
            <person name="Feingold E.A."/>
            <person name="Shenmen C.M."/>
            <person name="Grouse L.H."/>
            <person name="Schuler G."/>
            <person name="Klein S.L."/>
            <person name="Old S."/>
            <person name="Rasooly R."/>
            <person name="Good P."/>
            <person name="Guyer M."/>
            <person name="Peck A.M."/>
            <person name="Derge J.G."/>
            <person name="Lipman D."/>
            <person name="Collins F.S."/>
            <person name="Jang W."/>
            <person name="Sherry S."/>
            <person name="Feolo M."/>
            <person name="Misquitta L."/>
            <person name="Lee E."/>
            <person name="Rotmistrovsky K."/>
            <person name="Greenhut S.F."/>
            <person name="Schaefer C.F."/>
            <person name="Buetow K."/>
            <person name="Bonner T.I."/>
            <person name="Haussler D."/>
            <person name="Kent J."/>
            <person name="Kiekhaus M."/>
            <person name="Furey T."/>
            <person name="Brent M."/>
            <person name="Prange C."/>
            <person name="Schreiber K."/>
            <person name="Shapiro N."/>
            <person name="Bhat N.K."/>
            <person name="Hopkins R.F."/>
            <person name="Hsie F."/>
            <person name="Driscoll T."/>
            <person name="Soares M.B."/>
            <person name="Casavant T.L."/>
            <person name="Scheetz T.E."/>
            <person name="Brown-stein M.J."/>
            <person name="Usdin T.B."/>
            <person name="Toshiyuki S."/>
            <person name="Carninci P."/>
            <person name="Piao Y."/>
            <person name="Dudekula D.B."/>
            <person name="Ko M.S."/>
            <person name="Kawakami K."/>
            <person name="Suzuki Y."/>
            <person name="Sugano S."/>
            <person name="Gruber C.E."/>
            <person name="Smith M.R."/>
            <person name="Simmons B."/>
            <person name="Moore T."/>
            <person name="Waterman R."/>
            <person name="Johnson S.L."/>
            <person name="Ruan Y."/>
            <person name="Wei C.L."/>
            <person name="Mathavan S."/>
            <person name="Gunaratne P.H."/>
            <person name="Wu J."/>
            <person name="Garcia A.M."/>
            <person name="Hulyk S.W."/>
            <person name="Fuh E."/>
            <person name="Yuan Y."/>
            <person name="Sneed A."/>
            <person name="Kowis C."/>
            <person name="Hodgson A."/>
            <person name="Muzny D.M."/>
            <person name="McPherson J."/>
            <person name="Gibbs R.A."/>
            <person name="Fahey J."/>
            <person name="Helton E."/>
            <person name="Ketteman M."/>
            <person name="Madan A."/>
            <person name="Rodrigues S."/>
            <person name="Sanchez A."/>
            <person name="Whiting M."/>
            <person name="Madari A."/>
            <person name="Young A.C."/>
            <person name="Wetherby K.D."/>
            <person name="Granite S.J."/>
            <person name="Kwong P.N."/>
            <person name="Brinkley C.P."/>
            <person name="Pearson R.L."/>
            <person name="Bouffard G.G."/>
            <person name="Blakesly R.W."/>
            <person name="Green E.D."/>
            <person name="Dickson M.C."/>
            <person name="Rodriguez A.C."/>
            <person name="Grimwood J."/>
            <person name="Schmutz J."/>
            <person name="Myers R.M."/>
            <person name="Butterfield Y.S."/>
            <person name="Griffith M."/>
            <person name="Griffith O.L."/>
            <person name="Krzywinski M.I."/>
            <person name="Liao N."/>
            <person name="Morin R."/>
            <person name="Morrin R."/>
            <person name="Palmquist D."/>
            <person name="Petrescu A.S."/>
            <person name="Skalska U."/>
            <person name="Smailus D.E."/>
            <person name="Stott J.M."/>
            <person name="Schnerch A."/>
            <person name="Schein J.E."/>
            <person name="Jones S.J."/>
            <person name="Holt R.A."/>
            <person name="Baross A."/>
            <person name="Marra M.A."/>
            <person name="Clifton S."/>
            <person name="Makowski K.A."/>
            <person name="Bosak S."/>
            <person name="Malek J."/>
        </authorList>
    </citation>
    <scope>NUCLEOTIDE SEQUENCE [LARGE SCALE MRNA]</scope>
    <source>
        <strain evidence="1">FVB/N</strain>
        <tissue evidence="1">Mammary tumor. C3</tissue>
    </source>
</reference>
<protein>
    <submittedName>
        <fullName evidence="1">BC005705 protein</fullName>
    </submittedName>
</protein>
<proteinExistence type="evidence at transcript level"/>
<name>Q99JT4_MOUSE</name>
<dbReference type="AlphaFoldDB" id="Q99JT4"/>
<dbReference type="EMBL" id="BC005705">
    <property type="protein sequence ID" value="AAH05705.1"/>
    <property type="molecule type" value="mRNA"/>
</dbReference>
<gene>
    <name evidence="1" type="primary">BC005705</name>
</gene>
<organism evidence="1">
    <name type="scientific">Mus musculus</name>
    <name type="common">Mouse</name>
    <dbReference type="NCBI Taxonomy" id="10090"/>
    <lineage>
        <taxon>Eukaryota</taxon>
        <taxon>Metazoa</taxon>
        <taxon>Chordata</taxon>
        <taxon>Craniata</taxon>
        <taxon>Vertebrata</taxon>
        <taxon>Euteleostomi</taxon>
        <taxon>Mammalia</taxon>
        <taxon>Eutheria</taxon>
        <taxon>Euarchontoglires</taxon>
        <taxon>Glires</taxon>
        <taxon>Rodentia</taxon>
        <taxon>Myomorpha</taxon>
        <taxon>Muroidea</taxon>
        <taxon>Muridae</taxon>
        <taxon>Murinae</taxon>
        <taxon>Mus</taxon>
        <taxon>Mus</taxon>
    </lineage>
</organism>
<accession>Q99JT4</accession>